<proteinExistence type="predicted"/>
<dbReference type="Proteomes" id="UP000016426">
    <property type="component" value="Unassembled WGS sequence"/>
</dbReference>
<dbReference type="EMBL" id="AVPH01000090">
    <property type="protein sequence ID" value="ERE16281.1"/>
    <property type="molecule type" value="Genomic_DNA"/>
</dbReference>
<name>A0ABP2XSD5_9NEIS</name>
<gene>
    <name evidence="2" type="ORF">O166_03485</name>
</gene>
<accession>A0ABP2XSD5</accession>
<protein>
    <submittedName>
        <fullName evidence="2">Uncharacterized protein</fullName>
    </submittedName>
</protein>
<evidence type="ECO:0000313" key="2">
    <source>
        <dbReference type="EMBL" id="ERE16281.1"/>
    </source>
</evidence>
<organism evidence="2 3">
    <name type="scientific">Pseudogulbenkiania ferrooxidans EGD-HP2</name>
    <dbReference type="NCBI Taxonomy" id="1388764"/>
    <lineage>
        <taxon>Bacteria</taxon>
        <taxon>Pseudomonadati</taxon>
        <taxon>Pseudomonadota</taxon>
        <taxon>Betaproteobacteria</taxon>
        <taxon>Neisseriales</taxon>
        <taxon>Chromobacteriaceae</taxon>
        <taxon>Pseudogulbenkiania</taxon>
    </lineage>
</organism>
<evidence type="ECO:0000313" key="3">
    <source>
        <dbReference type="Proteomes" id="UP000016426"/>
    </source>
</evidence>
<keyword evidence="3" id="KW-1185">Reference proteome</keyword>
<feature type="region of interest" description="Disordered" evidence="1">
    <location>
        <begin position="37"/>
        <end position="77"/>
    </location>
</feature>
<sequence length="77" mass="8178">MVSVHFGPVGDADHRAIRQFAAQPLVAMPLIMRGQRRGQVGHQCRAADEDEGLSGDLRECIPPAPGEEAEPGGEAAF</sequence>
<reference evidence="2 3" key="1">
    <citation type="journal article" date="2013" name="Genome Announc.">
        <title>Genome Sequence of the Pigment-Producing Bacterium Pseudogulbenkiania ferrooxidans, Isolated from Loktak Lake.</title>
        <authorList>
            <person name="Puranik S."/>
            <person name="Talkal R."/>
            <person name="Qureshi A."/>
            <person name="Khardenavis A."/>
            <person name="Kapley A."/>
            <person name="Purohit H.J."/>
        </authorList>
    </citation>
    <scope>NUCLEOTIDE SEQUENCE [LARGE SCALE GENOMIC DNA]</scope>
    <source>
        <strain evidence="2 3">EGD-HP2</strain>
    </source>
</reference>
<comment type="caution">
    <text evidence="2">The sequence shown here is derived from an EMBL/GenBank/DDBJ whole genome shotgun (WGS) entry which is preliminary data.</text>
</comment>
<evidence type="ECO:0000256" key="1">
    <source>
        <dbReference type="SAM" id="MobiDB-lite"/>
    </source>
</evidence>